<gene>
    <name evidence="3" type="ORF">CC757_18565</name>
</gene>
<evidence type="ECO:0000256" key="1">
    <source>
        <dbReference type="SAM" id="MobiDB-lite"/>
    </source>
</evidence>
<sequence length="206" mass="22878">MKRVLISLALLLTSGAGMASDHTENRQFFKEQENLSEQRRDNPDRPLQSWAEQQVRNNPLTQSDRGFLDDLVQKQQVTGKEKTREGAFYFVSFSIPEEGLRRMLGETRRYGIPATLRGMVDNDLKTTADAVQSLVKDGVTEGVQIDPTLFTEYGIRSVPALVVYCGQGYDVIRGNLRVKTALEKVAATGDCRQVARGVLDGAGDKP</sequence>
<dbReference type="Pfam" id="PF09673">
    <property type="entry name" value="TrbC_Ftype"/>
    <property type="match status" value="1"/>
</dbReference>
<feature type="signal peptide" evidence="2">
    <location>
        <begin position="1"/>
        <end position="19"/>
    </location>
</feature>
<dbReference type="InterPro" id="IPR014113">
    <property type="entry name" value="T4SS_TrbC_subgr"/>
</dbReference>
<name>A0A636IKJ8_SALNE</name>
<dbReference type="AlphaFoldDB" id="A0A636IKJ8"/>
<accession>A0A636IKJ8</accession>
<feature type="compositionally biased region" description="Polar residues" evidence="1">
    <location>
        <begin position="50"/>
        <end position="64"/>
    </location>
</feature>
<feature type="chain" id="PRO_5026242030" evidence="2">
    <location>
        <begin position="20"/>
        <end position="206"/>
    </location>
</feature>
<feature type="compositionally biased region" description="Basic and acidic residues" evidence="1">
    <location>
        <begin position="32"/>
        <end position="44"/>
    </location>
</feature>
<evidence type="ECO:0000256" key="2">
    <source>
        <dbReference type="SAM" id="SignalP"/>
    </source>
</evidence>
<dbReference type="NCBIfam" id="TIGR02742">
    <property type="entry name" value="TrbC_Ftype"/>
    <property type="match status" value="1"/>
</dbReference>
<feature type="region of interest" description="Disordered" evidence="1">
    <location>
        <begin position="32"/>
        <end position="64"/>
    </location>
</feature>
<protein>
    <submittedName>
        <fullName evidence="3">Type-F conjugative transfer system pilin assembly protein TrbC</fullName>
    </submittedName>
</protein>
<dbReference type="InterPro" id="IPR019106">
    <property type="entry name" value="T4SS_TrbC"/>
</dbReference>
<reference evidence="3" key="1">
    <citation type="submission" date="2018-07" db="EMBL/GenBank/DDBJ databases">
        <authorList>
            <person name="Ashton P.M."/>
            <person name="Dallman T."/>
            <person name="Nair S."/>
            <person name="De Pinna E."/>
            <person name="Peters T."/>
            <person name="Grant K."/>
        </authorList>
    </citation>
    <scope>NUCLEOTIDE SEQUENCE</scope>
    <source>
        <strain evidence="3">335522</strain>
    </source>
</reference>
<organism evidence="3">
    <name type="scientific">Salmonella newport</name>
    <dbReference type="NCBI Taxonomy" id="108619"/>
    <lineage>
        <taxon>Bacteria</taxon>
        <taxon>Pseudomonadati</taxon>
        <taxon>Pseudomonadota</taxon>
        <taxon>Gammaproteobacteria</taxon>
        <taxon>Enterobacterales</taxon>
        <taxon>Enterobacteriaceae</taxon>
        <taxon>Salmonella</taxon>
    </lineage>
</organism>
<proteinExistence type="predicted"/>
<comment type="caution">
    <text evidence="3">The sequence shown here is derived from an EMBL/GenBank/DDBJ whole genome shotgun (WGS) entry which is preliminary data.</text>
</comment>
<dbReference type="NCBIfam" id="NF010290">
    <property type="entry name" value="PRK13730.1"/>
    <property type="match status" value="1"/>
</dbReference>
<dbReference type="EMBL" id="AAMJQQ010000017">
    <property type="protein sequence ID" value="EDI0448442.1"/>
    <property type="molecule type" value="Genomic_DNA"/>
</dbReference>
<evidence type="ECO:0000313" key="3">
    <source>
        <dbReference type="EMBL" id="EDI0448442.1"/>
    </source>
</evidence>
<keyword evidence="2" id="KW-0732">Signal</keyword>